<evidence type="ECO:0000256" key="1">
    <source>
        <dbReference type="ARBA" id="ARBA00022490"/>
    </source>
</evidence>
<proteinExistence type="inferred from homology"/>
<dbReference type="GO" id="GO:0003723">
    <property type="term" value="F:RNA binding"/>
    <property type="evidence" value="ECO:0007669"/>
    <property type="project" value="UniProtKB-UniRule"/>
</dbReference>
<dbReference type="SMART" id="SM00393">
    <property type="entry name" value="R3H"/>
    <property type="match status" value="1"/>
</dbReference>
<dbReference type="InterPro" id="IPR015946">
    <property type="entry name" value="KH_dom-like_a/b"/>
</dbReference>
<dbReference type="SMART" id="SM01245">
    <property type="entry name" value="Jag_N"/>
    <property type="match status" value="1"/>
</dbReference>
<comment type="subcellular location">
    <subcellularLocation>
        <location evidence="6">Cytoplasm</location>
    </subcellularLocation>
</comment>
<reference evidence="8 11" key="1">
    <citation type="submission" date="2014-07" db="EMBL/GenBank/DDBJ databases">
        <authorList>
            <person name="Wibberg Daniel"/>
        </authorList>
    </citation>
    <scope>NUCLEOTIDE SEQUENCE [LARGE SCALE GENOMIC DNA]</scope>
</reference>
<dbReference type="InterPro" id="IPR039247">
    <property type="entry name" value="KhpB"/>
</dbReference>
<keyword evidence="4 6" id="KW-0143">Chaperone</keyword>
<feature type="domain" description="R3H" evidence="7">
    <location>
        <begin position="140"/>
        <end position="205"/>
    </location>
</feature>
<dbReference type="GO" id="GO:0005737">
    <property type="term" value="C:cytoplasm"/>
    <property type="evidence" value="ECO:0007669"/>
    <property type="project" value="UniProtKB-SubCell"/>
</dbReference>
<keyword evidence="2 6" id="KW-0694">RNA-binding</keyword>
<dbReference type="CDD" id="cd02644">
    <property type="entry name" value="R3H_jag"/>
    <property type="match status" value="1"/>
</dbReference>
<protein>
    <recommendedName>
        <fullName evidence="6">RNA-binding protein KhpB</fullName>
    </recommendedName>
    <alternativeName>
        <fullName evidence="6">RNA-binding protein EloR</fullName>
    </alternativeName>
</protein>
<dbReference type="RefSeq" id="WP_034773685.1">
    <property type="nucleotide sequence ID" value="NZ_CCRF01000106.1"/>
</dbReference>
<evidence type="ECO:0000313" key="11">
    <source>
        <dbReference type="Proteomes" id="UP000040576"/>
    </source>
</evidence>
<dbReference type="Gene3D" id="3.30.300.20">
    <property type="match status" value="1"/>
</dbReference>
<evidence type="ECO:0000313" key="9">
    <source>
        <dbReference type="EMBL" id="KIO73356.1"/>
    </source>
</evidence>
<dbReference type="GO" id="GO:0071555">
    <property type="term" value="P:cell wall organization"/>
    <property type="evidence" value="ECO:0007669"/>
    <property type="project" value="UniProtKB-KW"/>
</dbReference>
<dbReference type="EMBL" id="JXLU01000049">
    <property type="protein sequence ID" value="KIO73356.1"/>
    <property type="molecule type" value="Genomic_DNA"/>
</dbReference>
<evidence type="ECO:0000256" key="3">
    <source>
        <dbReference type="ARBA" id="ARBA00022960"/>
    </source>
</evidence>
<dbReference type="EMBL" id="CCRF01000106">
    <property type="protein sequence ID" value="CEE03314.1"/>
    <property type="molecule type" value="Genomic_DNA"/>
</dbReference>
<comment type="domain">
    <text evidence="6">Has an N-terminal Jag-N domain and 2 RNA-binding domains (KH and R3H).</text>
</comment>
<dbReference type="Proteomes" id="UP000032076">
    <property type="component" value="Unassembled WGS sequence"/>
</dbReference>
<dbReference type="eggNOG" id="COG1847">
    <property type="taxonomic scope" value="Bacteria"/>
</dbReference>
<dbReference type="Gene3D" id="3.30.30.80">
    <property type="entry name" value="probable RNA-binding protein from clostridium symbiosum atcc 14940"/>
    <property type="match status" value="1"/>
</dbReference>
<dbReference type="InterPro" id="IPR034079">
    <property type="entry name" value="R3H_KhpB"/>
</dbReference>
<dbReference type="SUPFAM" id="SSF82708">
    <property type="entry name" value="R3H domain"/>
    <property type="match status" value="1"/>
</dbReference>
<dbReference type="InterPro" id="IPR001374">
    <property type="entry name" value="R3H_dom"/>
</dbReference>
<dbReference type="PANTHER" id="PTHR35800:SF1">
    <property type="entry name" value="RNA-BINDING PROTEIN KHPB"/>
    <property type="match status" value="1"/>
</dbReference>
<evidence type="ECO:0000313" key="10">
    <source>
        <dbReference type="Proteomes" id="UP000032076"/>
    </source>
</evidence>
<dbReference type="STRING" id="35841.B4167_2210"/>
<evidence type="ECO:0000313" key="8">
    <source>
        <dbReference type="EMBL" id="CEE03314.1"/>
    </source>
</evidence>
<dbReference type="Proteomes" id="UP000040576">
    <property type="component" value="Unassembled WGS sequence"/>
</dbReference>
<gene>
    <name evidence="8" type="primary">jag</name>
    <name evidence="6" type="synonym">eloR</name>
    <name evidence="6" type="synonym">khpB</name>
    <name evidence="9" type="ORF">B4167_2210</name>
    <name evidence="8" type="ORF">BT1A1_3533</name>
</gene>
<comment type="subunit">
    <text evidence="6">Forms a complex with KhpA.</text>
</comment>
<dbReference type="GO" id="GO:0008360">
    <property type="term" value="P:regulation of cell shape"/>
    <property type="evidence" value="ECO:0007669"/>
    <property type="project" value="UniProtKB-KW"/>
</dbReference>
<dbReference type="Pfam" id="PF01424">
    <property type="entry name" value="R3H"/>
    <property type="match status" value="1"/>
</dbReference>
<dbReference type="NCBIfam" id="NF041568">
    <property type="entry name" value="Jag_EloR"/>
    <property type="match status" value="1"/>
</dbReference>
<dbReference type="InterPro" id="IPR036867">
    <property type="entry name" value="R3H_dom_sf"/>
</dbReference>
<accession>A0A090KX64</accession>
<comment type="function">
    <text evidence="6">A probable RNA chaperone. Forms a complex with KhpA which binds to cellular RNA and controls its expression. Plays a role in peptidoglycan (PG) homeostasis and cell length regulation.</text>
</comment>
<keyword evidence="11" id="KW-1185">Reference proteome</keyword>
<dbReference type="CDD" id="cd02414">
    <property type="entry name" value="KH-II_Jag"/>
    <property type="match status" value="1"/>
</dbReference>
<evidence type="ECO:0000256" key="6">
    <source>
        <dbReference type="HAMAP-Rule" id="MF_00867"/>
    </source>
</evidence>
<keyword evidence="1 6" id="KW-0963">Cytoplasm</keyword>
<name>A0A090KX64_9BACI</name>
<dbReference type="InterPro" id="IPR038008">
    <property type="entry name" value="Jag_KH"/>
</dbReference>
<comment type="similarity">
    <text evidence="6">Belongs to the KhpB RNA-binding protein family.</text>
</comment>
<dbReference type="InterPro" id="IPR038247">
    <property type="entry name" value="Jag_N_dom_sf"/>
</dbReference>
<dbReference type="AlphaFoldDB" id="A0A090KX64"/>
<dbReference type="PROSITE" id="PS51061">
    <property type="entry name" value="R3H"/>
    <property type="match status" value="1"/>
</dbReference>
<dbReference type="PATRIC" id="fig|35841.6.peg.3651"/>
<reference evidence="9 10" key="2">
    <citation type="submission" date="2015-01" db="EMBL/GenBank/DDBJ databases">
        <title>Draft Genome Sequences of Four Bacillus thermoamylovorans Strains, Isolated From Food Products.</title>
        <authorList>
            <person name="Krawcyk A.O."/>
            <person name="Berendsen E.M."/>
            <person name="Eijlander R.T."/>
            <person name="de Jong A."/>
            <person name="Wells-Bennik M."/>
            <person name="Kuipers O.P."/>
        </authorList>
    </citation>
    <scope>NUCLEOTIDE SEQUENCE [LARGE SCALE GENOMIC DNA]</scope>
    <source>
        <strain evidence="9 10">B4167</strain>
    </source>
</reference>
<dbReference type="GeneID" id="92962920"/>
<evidence type="ECO:0000256" key="2">
    <source>
        <dbReference type="ARBA" id="ARBA00022884"/>
    </source>
</evidence>
<feature type="region of interest" description="Jag_N domain" evidence="6">
    <location>
        <begin position="5"/>
        <end position="55"/>
    </location>
</feature>
<dbReference type="InterPro" id="IPR032782">
    <property type="entry name" value="KhpB_N"/>
</dbReference>
<sequence length="205" mass="23144">MKELTATGQTVEEAIEKGISQLKVSREKVDIKVIDEGKKGIFGIFGSRLAIVKLTVNVDPVMEAKQFLSDVCKQMDVEVNIESTIDGKYVYFQLNSDKTGLLIGKRGQTLNALQILTQVVLNRFSEEFMNVILNAENYREKREETLVLLANRLANKVIKEKKEISLEPMPSFERKIIHAALADNEKIKTYSVGTDPHRHLVISPK</sequence>
<dbReference type="OrthoDB" id="9794483at2"/>
<organism evidence="8 11">
    <name type="scientific">Caldibacillus thermoamylovorans</name>
    <dbReference type="NCBI Taxonomy" id="35841"/>
    <lineage>
        <taxon>Bacteria</taxon>
        <taxon>Bacillati</taxon>
        <taxon>Bacillota</taxon>
        <taxon>Bacilli</taxon>
        <taxon>Bacillales</taxon>
        <taxon>Bacillaceae</taxon>
        <taxon>Caldibacillus</taxon>
    </lineage>
</organism>
<evidence type="ECO:0000256" key="4">
    <source>
        <dbReference type="ARBA" id="ARBA00023186"/>
    </source>
</evidence>
<evidence type="ECO:0000259" key="7">
    <source>
        <dbReference type="PROSITE" id="PS51061"/>
    </source>
</evidence>
<dbReference type="HAMAP" id="MF_00867">
    <property type="entry name" value="KhpB"/>
    <property type="match status" value="1"/>
</dbReference>
<dbReference type="Pfam" id="PF13083">
    <property type="entry name" value="KH_KhpA-B"/>
    <property type="match status" value="1"/>
</dbReference>
<dbReference type="Gene3D" id="3.30.1370.50">
    <property type="entry name" value="R3H-like domain"/>
    <property type="match status" value="1"/>
</dbReference>
<dbReference type="PANTHER" id="PTHR35800">
    <property type="entry name" value="PROTEIN JAG"/>
    <property type="match status" value="1"/>
</dbReference>
<keyword evidence="5 6" id="KW-0961">Cell wall biogenesis/degradation</keyword>
<dbReference type="Pfam" id="PF14804">
    <property type="entry name" value="Jag_N"/>
    <property type="match status" value="1"/>
</dbReference>
<dbReference type="GO" id="GO:0009252">
    <property type="term" value="P:peptidoglycan biosynthetic process"/>
    <property type="evidence" value="ECO:0007669"/>
    <property type="project" value="UniProtKB-UniRule"/>
</dbReference>
<keyword evidence="3 6" id="KW-0133">Cell shape</keyword>
<evidence type="ECO:0000256" key="5">
    <source>
        <dbReference type="ARBA" id="ARBA00023316"/>
    </source>
</evidence>